<dbReference type="SUPFAM" id="SSF49562">
    <property type="entry name" value="C2 domain (Calcium/lipid-binding domain, CaLB)"/>
    <property type="match status" value="1"/>
</dbReference>
<dbReference type="OrthoDB" id="120383at2759"/>
<dbReference type="Gene3D" id="1.10.555.10">
    <property type="entry name" value="Rho GTPase activation protein"/>
    <property type="match status" value="1"/>
</dbReference>
<feature type="compositionally biased region" description="Basic and acidic residues" evidence="2">
    <location>
        <begin position="593"/>
        <end position="607"/>
    </location>
</feature>
<dbReference type="InterPro" id="IPR057459">
    <property type="entry name" value="SYDE1/2_C2"/>
</dbReference>
<dbReference type="PROSITE" id="PS50106">
    <property type="entry name" value="PDZ"/>
    <property type="match status" value="1"/>
</dbReference>
<dbReference type="SUPFAM" id="SSF48350">
    <property type="entry name" value="GTPase activation domain, GAP"/>
    <property type="match status" value="1"/>
</dbReference>
<dbReference type="VEuPathDB" id="VectorBase:SSCA010046"/>
<dbReference type="InterPro" id="IPR052118">
    <property type="entry name" value="Rho-GAP_regulator"/>
</dbReference>
<dbReference type="InterPro" id="IPR036034">
    <property type="entry name" value="PDZ_sf"/>
</dbReference>
<organism evidence="3 4">
    <name type="scientific">Sarcoptes scabiei</name>
    <name type="common">Itch mite</name>
    <name type="synonym">Acarus scabiei</name>
    <dbReference type="NCBI Taxonomy" id="52283"/>
    <lineage>
        <taxon>Eukaryota</taxon>
        <taxon>Metazoa</taxon>
        <taxon>Ecdysozoa</taxon>
        <taxon>Arthropoda</taxon>
        <taxon>Chelicerata</taxon>
        <taxon>Arachnida</taxon>
        <taxon>Acari</taxon>
        <taxon>Acariformes</taxon>
        <taxon>Sarcoptiformes</taxon>
        <taxon>Astigmata</taxon>
        <taxon>Psoroptidia</taxon>
        <taxon>Sarcoptoidea</taxon>
        <taxon>Sarcoptidae</taxon>
        <taxon>Sarcoptinae</taxon>
        <taxon>Sarcoptes</taxon>
    </lineage>
</organism>
<dbReference type="SMART" id="SM00228">
    <property type="entry name" value="PDZ"/>
    <property type="match status" value="1"/>
</dbReference>
<reference evidence="3 4" key="1">
    <citation type="journal article" date="2015" name="Parasit. Vectors">
        <title>Draft genome of the scabies mite.</title>
        <authorList>
            <person name="Rider S.D.Jr."/>
            <person name="Morgan M.S."/>
            <person name="Arlian L.G."/>
        </authorList>
    </citation>
    <scope>NUCLEOTIDE SEQUENCE [LARGE SCALE GENOMIC DNA]</scope>
    <source>
        <strain evidence="3">Arlian Lab</strain>
    </source>
</reference>
<dbReference type="CDD" id="cd00030">
    <property type="entry name" value="C2"/>
    <property type="match status" value="1"/>
</dbReference>
<gene>
    <name evidence="3" type="ORF">QR98_0051050</name>
</gene>
<dbReference type="Pfam" id="PF25336">
    <property type="entry name" value="C2_SYDE"/>
    <property type="match status" value="1"/>
</dbReference>
<dbReference type="PROSITE" id="PS50238">
    <property type="entry name" value="RHOGAP"/>
    <property type="match status" value="1"/>
</dbReference>
<dbReference type="PANTHER" id="PTHR46150:SF3">
    <property type="entry name" value="RHO GTPASE-ACTIVATING PROTEIN 100F"/>
    <property type="match status" value="1"/>
</dbReference>
<dbReference type="EMBL" id="JXLN01010999">
    <property type="protein sequence ID" value="KPM06628.1"/>
    <property type="molecule type" value="Genomic_DNA"/>
</dbReference>
<dbReference type="InterPro" id="IPR008936">
    <property type="entry name" value="Rho_GTPase_activation_prot"/>
</dbReference>
<dbReference type="GO" id="GO:0046578">
    <property type="term" value="P:regulation of Ras protein signal transduction"/>
    <property type="evidence" value="ECO:0007669"/>
    <property type="project" value="TreeGrafter"/>
</dbReference>
<dbReference type="GO" id="GO:0007165">
    <property type="term" value="P:signal transduction"/>
    <property type="evidence" value="ECO:0007669"/>
    <property type="project" value="InterPro"/>
</dbReference>
<sequence length="917" mass="104378">MVMHPDSFRRISGLTSEIFRQLEAVESQFDPSSLSSRYAEMERRGEMIIRILSPTHIPSQWLDNIVRRYGEGINLPSWIQFVEIIKRPGQTLGLYIREGDGIYTVDGVYISRIALESPVYQSGCLRVGDEILAINFVDISCMSLDDVVLIMSIPRRLILVIRAKPLNADHLLKNSTAYETGMSNSYYDSIQNDVYGQIDKIRKPVVVLKQQLTPNPFALDEDKNEAIAAAILNRSESEFESSIPFKEIAARAALRNPFQGDRFGTISDDLSNLAYKKFRRRRLLTLDNLADLNANTYFNNELQSKYLMSNRNPQHSSSSLLYHGRLSATGTRVPDRLIRTSSEQIIFDPESIADDDLLQNNLKQNQYRNFYKKQRHYSFDQSFDRSFRNSHSTQSLSYAQHGMAIPLPGMNEAVAVARKKYLRGKVLEDSPTNAGQLLLQSRSNSLPRTELYSKKNKTADYQNKLNTRLLQLEQFYANKKLVKNEFNSIATDKILPNRPNSVIGRQTSSGQTSSAILSEILDSLGQREAIQSDQRKPLAILNRLNSSSAYDKIRKNTDNQNMTPTHSAKLPTLDLKYEIESNRLNFQKISNSKPKDQNIRSFSERSNETSAEQHQPQFSNNSTSSIGQISTKPSRTLRIDPSGFQQYGPELHKQIANTQNDGQTSGFNGLLVIHLLGVRGLHLDKSPTKSSSLSAKVLYCVVECDRIYKARTAAAQSHELNSSNFDWDEVFDIDLFDTKEISFLFYTWDQSLSDFNLRHKQCSKGTIHLPSISTLTTQHIHAFELRLYDNPGAMFYLKLEYYDLKTTFSRSRFQTSYFKQTTKSLGSNESVLFGEDLSIVLNRESSTLPVPIIIKRCAEEIESRGISILGIYRLCGSSLVKKNLRELFEQDVWLPKISADHVPDINVLTSKWTFSDF</sequence>
<name>A0A132A6N4_SARSC</name>
<comment type="caution">
    <text evidence="3">The sequence shown here is derived from an EMBL/GenBank/DDBJ whole genome shotgun (WGS) entry which is preliminary data.</text>
</comment>
<dbReference type="AlphaFoldDB" id="A0A132A6N4"/>
<dbReference type="InterPro" id="IPR035892">
    <property type="entry name" value="C2_domain_sf"/>
</dbReference>
<dbReference type="Gene3D" id="2.30.42.10">
    <property type="match status" value="1"/>
</dbReference>
<dbReference type="Proteomes" id="UP000616769">
    <property type="component" value="Unassembled WGS sequence"/>
</dbReference>
<feature type="compositionally biased region" description="Polar residues" evidence="2">
    <location>
        <begin position="608"/>
        <end position="634"/>
    </location>
</feature>
<dbReference type="GO" id="GO:0097060">
    <property type="term" value="C:synaptic membrane"/>
    <property type="evidence" value="ECO:0007669"/>
    <property type="project" value="TreeGrafter"/>
</dbReference>
<proteinExistence type="predicted"/>
<evidence type="ECO:0000313" key="4">
    <source>
        <dbReference type="Proteomes" id="UP000616769"/>
    </source>
</evidence>
<dbReference type="Pfam" id="PF00595">
    <property type="entry name" value="PDZ"/>
    <property type="match status" value="1"/>
</dbReference>
<dbReference type="InterPro" id="IPR000198">
    <property type="entry name" value="RhoGAP_dom"/>
</dbReference>
<dbReference type="InterPro" id="IPR000008">
    <property type="entry name" value="C2_dom"/>
</dbReference>
<dbReference type="PANTHER" id="PTHR46150">
    <property type="entry name" value="RHO GTPASE-ACTIVATING PROTEIN 100F"/>
    <property type="match status" value="1"/>
</dbReference>
<dbReference type="InterPro" id="IPR001478">
    <property type="entry name" value="PDZ"/>
</dbReference>
<protein>
    <submittedName>
        <fullName evidence="3">Rho GTPase-activating protein-like protein</fullName>
    </submittedName>
</protein>
<evidence type="ECO:0000256" key="2">
    <source>
        <dbReference type="SAM" id="MobiDB-lite"/>
    </source>
</evidence>
<dbReference type="PROSITE" id="PS50004">
    <property type="entry name" value="C2"/>
    <property type="match status" value="1"/>
</dbReference>
<feature type="region of interest" description="Disordered" evidence="2">
    <location>
        <begin position="586"/>
        <end position="643"/>
    </location>
</feature>
<evidence type="ECO:0000256" key="1">
    <source>
        <dbReference type="ARBA" id="ARBA00022468"/>
    </source>
</evidence>
<dbReference type="CDD" id="cd06718">
    <property type="entry name" value="PDZ_Par6-like"/>
    <property type="match status" value="1"/>
</dbReference>
<dbReference type="SUPFAM" id="SSF50156">
    <property type="entry name" value="PDZ domain-like"/>
    <property type="match status" value="1"/>
</dbReference>
<dbReference type="GO" id="GO:0005096">
    <property type="term" value="F:GTPase activator activity"/>
    <property type="evidence" value="ECO:0007669"/>
    <property type="project" value="UniProtKB-KW"/>
</dbReference>
<accession>A0A132A6N4</accession>
<dbReference type="GO" id="GO:0016477">
    <property type="term" value="P:cell migration"/>
    <property type="evidence" value="ECO:0007669"/>
    <property type="project" value="TreeGrafter"/>
</dbReference>
<dbReference type="GO" id="GO:0030030">
    <property type="term" value="P:cell projection organization"/>
    <property type="evidence" value="ECO:0007669"/>
    <property type="project" value="TreeGrafter"/>
</dbReference>
<evidence type="ECO:0000313" key="3">
    <source>
        <dbReference type="EMBL" id="KPM06628.1"/>
    </source>
</evidence>
<keyword evidence="1" id="KW-0343">GTPase activation</keyword>